<organism evidence="2 3">
    <name type="scientific">Paragonimus westermani</name>
    <dbReference type="NCBI Taxonomy" id="34504"/>
    <lineage>
        <taxon>Eukaryota</taxon>
        <taxon>Metazoa</taxon>
        <taxon>Spiralia</taxon>
        <taxon>Lophotrochozoa</taxon>
        <taxon>Platyhelminthes</taxon>
        <taxon>Trematoda</taxon>
        <taxon>Digenea</taxon>
        <taxon>Plagiorchiida</taxon>
        <taxon>Troglotremata</taxon>
        <taxon>Troglotrematidae</taxon>
        <taxon>Paragonimus</taxon>
    </lineage>
</organism>
<accession>A0A8T0DWY4</accession>
<dbReference type="GO" id="GO:0003677">
    <property type="term" value="F:DNA binding"/>
    <property type="evidence" value="ECO:0007669"/>
    <property type="project" value="InterPro"/>
</dbReference>
<reference evidence="2 3" key="1">
    <citation type="submission" date="2019-07" db="EMBL/GenBank/DDBJ databases">
        <title>Annotation for the trematode Paragonimus westermani.</title>
        <authorList>
            <person name="Choi Y.-J."/>
        </authorList>
    </citation>
    <scope>NUCLEOTIDE SEQUENCE [LARGE SCALE GENOMIC DNA]</scope>
    <source>
        <strain evidence="2">180907_Pwestermani</strain>
    </source>
</reference>
<keyword evidence="3" id="KW-1185">Reference proteome</keyword>
<feature type="region of interest" description="Disordered" evidence="1">
    <location>
        <begin position="340"/>
        <end position="408"/>
    </location>
</feature>
<dbReference type="CDD" id="cd14691">
    <property type="entry name" value="bZIP_XBP1"/>
    <property type="match status" value="1"/>
</dbReference>
<dbReference type="Gene3D" id="1.10.880.10">
    <property type="entry name" value="Transcription factor, Skn-1-like, DNA-binding domain"/>
    <property type="match status" value="1"/>
</dbReference>
<proteinExistence type="predicted"/>
<feature type="region of interest" description="Disordered" evidence="1">
    <location>
        <begin position="441"/>
        <end position="473"/>
    </location>
</feature>
<dbReference type="OrthoDB" id="7458135at2759"/>
<feature type="compositionally biased region" description="Polar residues" evidence="1">
    <location>
        <begin position="462"/>
        <end position="473"/>
    </location>
</feature>
<feature type="compositionally biased region" description="Polar residues" evidence="1">
    <location>
        <begin position="443"/>
        <end position="455"/>
    </location>
</feature>
<evidence type="ECO:0000313" key="2">
    <source>
        <dbReference type="EMBL" id="KAF8571662.1"/>
    </source>
</evidence>
<dbReference type="AlphaFoldDB" id="A0A8T0DWY4"/>
<feature type="compositionally biased region" description="Polar residues" evidence="1">
    <location>
        <begin position="340"/>
        <end position="357"/>
    </location>
</feature>
<sequence length="641" mass="71492">MGFSELSLNLVLGLCLTILFWRFFAEKVLCLLFPVGKTRKYSLDLFISMPWTHHRFGLSVNVLLHELYPAKEASGTSPVDRDERLSPQDFLQALQKMDPDGAVASNLEEANFLFQTNQLPLSSFTTWAPTSRCKPGPSGSSTVECNETLIHHSTPSPSLSAVFSLLSEPNWSDAEKPNTTDTVAESSSAADVFIPFAASEQTNSCVQPPKVHKDACDSSTACIPRGYTGKSRPSSEPVSHGTTYPADSLPFEPFKADEDEYEDAQCPRYHLPLHSTFDALTVTAEPSQWRFRPTDESVHNVEEETSHVSSLASCGSLTDEVIVDTYKVVPDEWICSSISQTSDKSSNAPLKSESQPPNTAPRMSRRKAVLKPCNAEQRRNRNISLSSGSDLNRSITFQGGSSSDSELDYRPDGSCGWRSGCPLSFRRRTIHRSDLCLGDSFSHRSTPSESDSCSLKTVRKSYGSSRSPDELNGTSDCDTNNLSCCPSASSNKRSDRHLRDVLALEEFKVPFSYDEIIYSTNEQFRELKSTPNLTQDQINMMLDARKRATNRQAAERCRRLKTATRDELSERLCALRLERQILTRQIAHARQRKQRACDALLAEQKRVLALLRGPDGNQLKYSDWHVRLTHDDEVVLVAVGR</sequence>
<gene>
    <name evidence="2" type="ORF">P879_02161</name>
</gene>
<evidence type="ECO:0000313" key="3">
    <source>
        <dbReference type="Proteomes" id="UP000699462"/>
    </source>
</evidence>
<protein>
    <recommendedName>
        <fullName evidence="4">BZIP domain-containing protein</fullName>
    </recommendedName>
</protein>
<dbReference type="GO" id="GO:0006355">
    <property type="term" value="P:regulation of DNA-templated transcription"/>
    <property type="evidence" value="ECO:0007669"/>
    <property type="project" value="InterPro"/>
</dbReference>
<name>A0A8T0DWY4_9TREM</name>
<evidence type="ECO:0000256" key="1">
    <source>
        <dbReference type="SAM" id="MobiDB-lite"/>
    </source>
</evidence>
<feature type="compositionally biased region" description="Polar residues" evidence="1">
    <location>
        <begin position="382"/>
        <end position="404"/>
    </location>
</feature>
<evidence type="ECO:0008006" key="4">
    <source>
        <dbReference type="Google" id="ProtNLM"/>
    </source>
</evidence>
<dbReference type="EMBL" id="JTDF01000387">
    <property type="protein sequence ID" value="KAF8571662.1"/>
    <property type="molecule type" value="Genomic_DNA"/>
</dbReference>
<dbReference type="SUPFAM" id="SSF47454">
    <property type="entry name" value="A DNA-binding domain in eukaryotic transcription factors"/>
    <property type="match status" value="1"/>
</dbReference>
<dbReference type="Proteomes" id="UP000699462">
    <property type="component" value="Unassembled WGS sequence"/>
</dbReference>
<comment type="caution">
    <text evidence="2">The sequence shown here is derived from an EMBL/GenBank/DDBJ whole genome shotgun (WGS) entry which is preliminary data.</text>
</comment>
<dbReference type="InterPro" id="IPR008917">
    <property type="entry name" value="TF_DNA-bd_sf"/>
</dbReference>